<feature type="region of interest" description="Alpha N-terminal domain (alpha-NTD)" evidence="11">
    <location>
        <begin position="1"/>
        <end position="230"/>
    </location>
</feature>
<dbReference type="Pfam" id="PF03118">
    <property type="entry name" value="RNA_pol_A_CTD"/>
    <property type="match status" value="1"/>
</dbReference>
<proteinExistence type="inferred from homology"/>
<evidence type="ECO:0000256" key="2">
    <source>
        <dbReference type="ARBA" id="ARBA00012418"/>
    </source>
</evidence>
<keyword evidence="6 11" id="KW-0548">Nucleotidyltransferase</keyword>
<evidence type="ECO:0000313" key="14">
    <source>
        <dbReference type="Proteomes" id="UP000196368"/>
    </source>
</evidence>
<evidence type="ECO:0000256" key="1">
    <source>
        <dbReference type="ARBA" id="ARBA00007123"/>
    </source>
</evidence>
<protein>
    <recommendedName>
        <fullName evidence="3 11">DNA-directed RNA polymerase subunit alpha</fullName>
        <shortName evidence="11">RNAP subunit alpha</shortName>
        <ecNumber evidence="2 11">2.7.7.6</ecNumber>
    </recommendedName>
    <alternativeName>
        <fullName evidence="9 11">RNA polymerase subunit alpha</fullName>
    </alternativeName>
    <alternativeName>
        <fullName evidence="8 11">Transcriptase subunit alpha</fullName>
    </alternativeName>
</protein>
<evidence type="ECO:0000256" key="9">
    <source>
        <dbReference type="ARBA" id="ARBA00033070"/>
    </source>
</evidence>
<dbReference type="EC" id="2.7.7.6" evidence="2 11"/>
<dbReference type="RefSeq" id="WP_087289295.1">
    <property type="nucleotide sequence ID" value="NZ_NFJD01000004.1"/>
</dbReference>
<dbReference type="EMBL" id="NFJD01000004">
    <property type="protein sequence ID" value="OUO56326.1"/>
    <property type="molecule type" value="Genomic_DNA"/>
</dbReference>
<accession>A0A1Y4DB83</accession>
<comment type="subunit">
    <text evidence="11">Homodimer. The RNAP catalytic core consists of 2 alpha, 1 beta, 1 beta' and 1 omega subunit. When a sigma factor is associated with the core the holoenzyme is formed, which can initiate transcription.</text>
</comment>
<dbReference type="NCBIfam" id="TIGR02027">
    <property type="entry name" value="rpoA"/>
    <property type="match status" value="1"/>
</dbReference>
<dbReference type="GO" id="GO:0000428">
    <property type="term" value="C:DNA-directed RNA polymerase complex"/>
    <property type="evidence" value="ECO:0007669"/>
    <property type="project" value="UniProtKB-KW"/>
</dbReference>
<dbReference type="HAMAP" id="MF_00059">
    <property type="entry name" value="RNApol_bact_RpoA"/>
    <property type="match status" value="1"/>
</dbReference>
<dbReference type="SUPFAM" id="SSF56553">
    <property type="entry name" value="Insert subdomain of RNA polymerase alpha subunit"/>
    <property type="match status" value="1"/>
</dbReference>
<dbReference type="GO" id="GO:0006351">
    <property type="term" value="P:DNA-templated transcription"/>
    <property type="evidence" value="ECO:0007669"/>
    <property type="project" value="UniProtKB-UniRule"/>
</dbReference>
<evidence type="ECO:0000313" key="13">
    <source>
        <dbReference type="EMBL" id="OUO56326.1"/>
    </source>
</evidence>
<feature type="region of interest" description="Alpha C-terminal domain (alpha-CTD)" evidence="11">
    <location>
        <begin position="263"/>
        <end position="332"/>
    </location>
</feature>
<dbReference type="InterPro" id="IPR036643">
    <property type="entry name" value="RNApol_insert_sf"/>
</dbReference>
<evidence type="ECO:0000256" key="8">
    <source>
        <dbReference type="ARBA" id="ARBA00032524"/>
    </source>
</evidence>
<dbReference type="FunFam" id="2.170.120.12:FF:000001">
    <property type="entry name" value="DNA-directed RNA polymerase subunit alpha"/>
    <property type="match status" value="1"/>
</dbReference>
<evidence type="ECO:0000256" key="11">
    <source>
        <dbReference type="HAMAP-Rule" id="MF_00059"/>
    </source>
</evidence>
<dbReference type="InterPro" id="IPR011263">
    <property type="entry name" value="DNA-dir_RNA_pol_RpoA/D/Rpb3"/>
</dbReference>
<dbReference type="NCBIfam" id="NF003519">
    <property type="entry name" value="PRK05182.2-5"/>
    <property type="match status" value="1"/>
</dbReference>
<dbReference type="SUPFAM" id="SSF47789">
    <property type="entry name" value="C-terminal domain of RNA polymerase alpha subunit"/>
    <property type="match status" value="1"/>
</dbReference>
<dbReference type="InterPro" id="IPR011262">
    <property type="entry name" value="DNA-dir_RNA_pol_insert"/>
</dbReference>
<comment type="similarity">
    <text evidence="1 11">Belongs to the RNA polymerase alpha chain family.</text>
</comment>
<dbReference type="InterPro" id="IPR011773">
    <property type="entry name" value="DNA-dir_RpoA"/>
</dbReference>
<feature type="domain" description="DNA-directed RNA polymerase RpoA/D/Rpb3-type" evidence="12">
    <location>
        <begin position="23"/>
        <end position="230"/>
    </location>
</feature>
<keyword evidence="7 11" id="KW-0804">Transcription</keyword>
<sequence>MAFNELVLPQKIQLEEKTASDSYGKFIAEPYESGYGHTVGNSLRRILLSGMEGAAVTAVKIAGAVHEFSTIPNVREDVINILLNLKRLRVKMEGKNRDCLQLHVAKPGVITAADIEESDGVEIVNKDLTLATLEVGGSLDMEIEISRGKGYVPAEDLAKIQRPAGFIPVDALFSPIVKVHYDVEPARVGQKTDYDRLILEITTDGTLLPARALHRAAVLLSNSLHIFTIEGEDDCVATTSDEAVEEPVSMTGSVAGANVNSKLDELLNQSIEFIELSSRSINCLKSENINTVRDLVKMSEDDLKMIKNFGAKSMDEIKERLAEMNLSLGMKI</sequence>
<dbReference type="Gene3D" id="1.10.150.20">
    <property type="entry name" value="5' to 3' exonuclease, C-terminal subdomain"/>
    <property type="match status" value="1"/>
</dbReference>
<dbReference type="CDD" id="cd06928">
    <property type="entry name" value="RNAP_alpha_NTD"/>
    <property type="match status" value="1"/>
</dbReference>
<evidence type="ECO:0000259" key="12">
    <source>
        <dbReference type="SMART" id="SM00662"/>
    </source>
</evidence>
<dbReference type="GO" id="GO:0005737">
    <property type="term" value="C:cytoplasm"/>
    <property type="evidence" value="ECO:0007669"/>
    <property type="project" value="UniProtKB-ARBA"/>
</dbReference>
<dbReference type="AlphaFoldDB" id="A0A1Y4DB83"/>
<dbReference type="Gene3D" id="3.30.1360.10">
    <property type="entry name" value="RNA polymerase, RBP11-like subunit"/>
    <property type="match status" value="1"/>
</dbReference>
<keyword evidence="5 11" id="KW-0808">Transferase</keyword>
<comment type="caution">
    <text evidence="13">The sequence shown here is derived from an EMBL/GenBank/DDBJ whole genome shotgun (WGS) entry which is preliminary data.</text>
</comment>
<gene>
    <name evidence="11" type="primary">rpoA</name>
    <name evidence="13" type="ORF">B5F75_06845</name>
</gene>
<comment type="function">
    <text evidence="11">DNA-dependent RNA polymerase catalyzes the transcription of DNA into RNA using the four ribonucleoside triphosphates as substrates.</text>
</comment>
<dbReference type="Proteomes" id="UP000196368">
    <property type="component" value="Unassembled WGS sequence"/>
</dbReference>
<evidence type="ECO:0000256" key="4">
    <source>
        <dbReference type="ARBA" id="ARBA00022478"/>
    </source>
</evidence>
<evidence type="ECO:0000256" key="3">
    <source>
        <dbReference type="ARBA" id="ARBA00015972"/>
    </source>
</evidence>
<evidence type="ECO:0000256" key="7">
    <source>
        <dbReference type="ARBA" id="ARBA00023163"/>
    </source>
</evidence>
<dbReference type="SUPFAM" id="SSF55257">
    <property type="entry name" value="RBP11-like subunits of RNA polymerase"/>
    <property type="match status" value="1"/>
</dbReference>
<organism evidence="13 14">
    <name type="scientific">Candidatus Avelusimicrobium gallicola</name>
    <dbReference type="NCBI Taxonomy" id="2562704"/>
    <lineage>
        <taxon>Bacteria</taxon>
        <taxon>Pseudomonadati</taxon>
        <taxon>Elusimicrobiota</taxon>
        <taxon>Elusimicrobia</taxon>
        <taxon>Elusimicrobiales</taxon>
        <taxon>Elusimicrobiaceae</taxon>
        <taxon>Candidatus Avelusimicrobium</taxon>
    </lineage>
</organism>
<dbReference type="GO" id="GO:0003677">
    <property type="term" value="F:DNA binding"/>
    <property type="evidence" value="ECO:0007669"/>
    <property type="project" value="UniProtKB-UniRule"/>
</dbReference>
<dbReference type="SMART" id="SM00662">
    <property type="entry name" value="RPOLD"/>
    <property type="match status" value="1"/>
</dbReference>
<keyword evidence="4 11" id="KW-0240">DNA-directed RNA polymerase</keyword>
<dbReference type="InterPro" id="IPR011260">
    <property type="entry name" value="RNAP_asu_C"/>
</dbReference>
<dbReference type="Gene3D" id="2.170.120.12">
    <property type="entry name" value="DNA-directed RNA polymerase, insert domain"/>
    <property type="match status" value="1"/>
</dbReference>
<dbReference type="Pfam" id="PF01000">
    <property type="entry name" value="RNA_pol_A_bac"/>
    <property type="match status" value="1"/>
</dbReference>
<dbReference type="OrthoDB" id="9805706at2"/>
<dbReference type="GO" id="GO:0046983">
    <property type="term" value="F:protein dimerization activity"/>
    <property type="evidence" value="ECO:0007669"/>
    <property type="project" value="InterPro"/>
</dbReference>
<dbReference type="NCBIfam" id="NF003513">
    <property type="entry name" value="PRK05182.1-2"/>
    <property type="match status" value="1"/>
</dbReference>
<evidence type="ECO:0000256" key="5">
    <source>
        <dbReference type="ARBA" id="ARBA00022679"/>
    </source>
</evidence>
<comment type="domain">
    <text evidence="11">The N-terminal domain is essential for RNAP assembly and basal transcription, whereas the C-terminal domain is involved in interaction with transcriptional regulators and with upstream promoter elements.</text>
</comment>
<dbReference type="Pfam" id="PF01193">
    <property type="entry name" value="RNA_pol_L"/>
    <property type="match status" value="1"/>
</dbReference>
<name>A0A1Y4DB83_9BACT</name>
<comment type="catalytic activity">
    <reaction evidence="10 11">
        <text>RNA(n) + a ribonucleoside 5'-triphosphate = RNA(n+1) + diphosphate</text>
        <dbReference type="Rhea" id="RHEA:21248"/>
        <dbReference type="Rhea" id="RHEA-COMP:14527"/>
        <dbReference type="Rhea" id="RHEA-COMP:17342"/>
        <dbReference type="ChEBI" id="CHEBI:33019"/>
        <dbReference type="ChEBI" id="CHEBI:61557"/>
        <dbReference type="ChEBI" id="CHEBI:140395"/>
        <dbReference type="EC" id="2.7.7.6"/>
    </reaction>
</comment>
<dbReference type="InterPro" id="IPR036603">
    <property type="entry name" value="RBP11-like"/>
</dbReference>
<reference evidence="14" key="1">
    <citation type="submission" date="2017-04" db="EMBL/GenBank/DDBJ databases">
        <title>Function of individual gut microbiota members based on whole genome sequencing of pure cultures obtained from chicken caecum.</title>
        <authorList>
            <person name="Medvecky M."/>
            <person name="Cejkova D."/>
            <person name="Polansky O."/>
            <person name="Karasova D."/>
            <person name="Kubasova T."/>
            <person name="Cizek A."/>
            <person name="Rychlik I."/>
        </authorList>
    </citation>
    <scope>NUCLEOTIDE SEQUENCE [LARGE SCALE GENOMIC DNA]</scope>
    <source>
        <strain evidence="14">An273</strain>
    </source>
</reference>
<evidence type="ECO:0000256" key="6">
    <source>
        <dbReference type="ARBA" id="ARBA00022695"/>
    </source>
</evidence>
<keyword evidence="14" id="KW-1185">Reference proteome</keyword>
<evidence type="ECO:0000256" key="10">
    <source>
        <dbReference type="ARBA" id="ARBA00048552"/>
    </source>
</evidence>
<dbReference type="GO" id="GO:0003899">
    <property type="term" value="F:DNA-directed RNA polymerase activity"/>
    <property type="evidence" value="ECO:0007669"/>
    <property type="project" value="UniProtKB-UniRule"/>
</dbReference>